<evidence type="ECO:0000256" key="2">
    <source>
        <dbReference type="ARBA" id="ARBA00006706"/>
    </source>
</evidence>
<dbReference type="InterPro" id="IPR008949">
    <property type="entry name" value="Isoprenoid_synthase_dom_sf"/>
</dbReference>
<dbReference type="Proteomes" id="UP001247542">
    <property type="component" value="Unassembled WGS sequence"/>
</dbReference>
<dbReference type="PANTHER" id="PTHR12001:SF85">
    <property type="entry name" value="SHORT CHAIN ISOPRENYL DIPHOSPHATE SYNTHASE"/>
    <property type="match status" value="1"/>
</dbReference>
<evidence type="ECO:0000256" key="6">
    <source>
        <dbReference type="RuleBase" id="RU004466"/>
    </source>
</evidence>
<dbReference type="CDD" id="cd00685">
    <property type="entry name" value="Trans_IPPS_HT"/>
    <property type="match status" value="1"/>
</dbReference>
<keyword evidence="3 6" id="KW-0808">Transferase</keyword>
<dbReference type="SUPFAM" id="SSF48576">
    <property type="entry name" value="Terpenoid synthases"/>
    <property type="match status" value="1"/>
</dbReference>
<proteinExistence type="inferred from homology"/>
<sequence length="365" mass="39774">MSSHESDRNIEFSSDFVTDFASGVHERTLAFFSQQQPRWLDHPEREEFLRLARLYLGEGKALRALCVNIGAYITGAAPFGQDPVAQALGMATEIYQASALVHDDVIDAAGTRRGHASLHAEAAASYGARTGEHMAILVGDFLLSLNHLATAHATLGLAPEVAARVHSYMATMTAEVAWGQYLDILTEHAPLADPDALEEEVKTVIALKSGHYSAMRPLALGALVNEPADSLVVKKLEEVGRYWGIAFQMRDDALGMFGDEEQTGKPTGNDVLEGKRTVLIALALQRANAAEREIIETTLGRADATAQEVARVRRICQTTGATRVHEAMIRRYTEKGAQIARTLKLDGPREHALLELGRILTQRAS</sequence>
<dbReference type="Gene3D" id="1.10.600.10">
    <property type="entry name" value="Farnesyl Diphosphate Synthase"/>
    <property type="match status" value="1"/>
</dbReference>
<dbReference type="PROSITE" id="PS00723">
    <property type="entry name" value="POLYPRENYL_SYNTHASE_1"/>
    <property type="match status" value="1"/>
</dbReference>
<dbReference type="PANTHER" id="PTHR12001">
    <property type="entry name" value="GERANYLGERANYL PYROPHOSPHATE SYNTHASE"/>
    <property type="match status" value="1"/>
</dbReference>
<reference evidence="7 8" key="1">
    <citation type="submission" date="2023-06" db="EMBL/GenBank/DDBJ databases">
        <title>Draft genome sequence of Gleimia hominis type strain CCUG 57540T.</title>
        <authorList>
            <person name="Salva-Serra F."/>
            <person name="Cardew S."/>
            <person name="Jensie Markopoulos S."/>
            <person name="Ohlen M."/>
            <person name="Inganas E."/>
            <person name="Svensson-Stadler L."/>
            <person name="Moore E.R.B."/>
        </authorList>
    </citation>
    <scope>NUCLEOTIDE SEQUENCE [LARGE SCALE GENOMIC DNA]</scope>
    <source>
        <strain evidence="7 8">CCUG 57540</strain>
    </source>
</reference>
<evidence type="ECO:0000256" key="5">
    <source>
        <dbReference type="ARBA" id="ARBA00022842"/>
    </source>
</evidence>
<evidence type="ECO:0000313" key="8">
    <source>
        <dbReference type="Proteomes" id="UP001247542"/>
    </source>
</evidence>
<keyword evidence="8" id="KW-1185">Reference proteome</keyword>
<comment type="cofactor">
    <cofactor evidence="1">
        <name>Mg(2+)</name>
        <dbReference type="ChEBI" id="CHEBI:18420"/>
    </cofactor>
</comment>
<evidence type="ECO:0000256" key="1">
    <source>
        <dbReference type="ARBA" id="ARBA00001946"/>
    </source>
</evidence>
<dbReference type="SFLD" id="SFLDS00005">
    <property type="entry name" value="Isoprenoid_Synthase_Type_I"/>
    <property type="match status" value="1"/>
</dbReference>
<accession>A0ABU3IBW5</accession>
<dbReference type="RefSeq" id="WP_313273606.1">
    <property type="nucleotide sequence ID" value="NZ_JASXSX010000001.1"/>
</dbReference>
<keyword evidence="5" id="KW-0460">Magnesium</keyword>
<dbReference type="Pfam" id="PF00348">
    <property type="entry name" value="polyprenyl_synt"/>
    <property type="match status" value="1"/>
</dbReference>
<evidence type="ECO:0000256" key="3">
    <source>
        <dbReference type="ARBA" id="ARBA00022679"/>
    </source>
</evidence>
<organism evidence="7 8">
    <name type="scientific">Gleimia hominis</name>
    <dbReference type="NCBI Taxonomy" id="595468"/>
    <lineage>
        <taxon>Bacteria</taxon>
        <taxon>Bacillati</taxon>
        <taxon>Actinomycetota</taxon>
        <taxon>Actinomycetes</taxon>
        <taxon>Actinomycetales</taxon>
        <taxon>Actinomycetaceae</taxon>
        <taxon>Gleimia</taxon>
    </lineage>
</organism>
<dbReference type="InterPro" id="IPR000092">
    <property type="entry name" value="Polyprenyl_synt"/>
</dbReference>
<protein>
    <submittedName>
        <fullName evidence="7">Polyprenyl synthetase family protein</fullName>
    </submittedName>
</protein>
<comment type="similarity">
    <text evidence="2 6">Belongs to the FPP/GGPP synthase family.</text>
</comment>
<evidence type="ECO:0000313" key="7">
    <source>
        <dbReference type="EMBL" id="MDT3767748.1"/>
    </source>
</evidence>
<name>A0ABU3IBW5_9ACTO</name>
<dbReference type="InterPro" id="IPR033749">
    <property type="entry name" value="Polyprenyl_synt_CS"/>
</dbReference>
<evidence type="ECO:0000256" key="4">
    <source>
        <dbReference type="ARBA" id="ARBA00022723"/>
    </source>
</evidence>
<gene>
    <name evidence="7" type="ORF">QS713_06705</name>
</gene>
<keyword evidence="4" id="KW-0479">Metal-binding</keyword>
<dbReference type="EMBL" id="JASXSX010000001">
    <property type="protein sequence ID" value="MDT3767748.1"/>
    <property type="molecule type" value="Genomic_DNA"/>
</dbReference>
<comment type="caution">
    <text evidence="7">The sequence shown here is derived from an EMBL/GenBank/DDBJ whole genome shotgun (WGS) entry which is preliminary data.</text>
</comment>